<proteinExistence type="predicted"/>
<dbReference type="Gene3D" id="6.10.250.3150">
    <property type="match status" value="1"/>
</dbReference>
<feature type="compositionally biased region" description="Basic and acidic residues" evidence="3">
    <location>
        <begin position="240"/>
        <end position="268"/>
    </location>
</feature>
<dbReference type="CDD" id="cd12797">
    <property type="entry name" value="M23_peptidase"/>
    <property type="match status" value="1"/>
</dbReference>
<evidence type="ECO:0000256" key="1">
    <source>
        <dbReference type="ARBA" id="ARBA00022729"/>
    </source>
</evidence>
<dbReference type="InterPro" id="IPR016047">
    <property type="entry name" value="M23ase_b-sheet_dom"/>
</dbReference>
<evidence type="ECO:0000256" key="2">
    <source>
        <dbReference type="SAM" id="Coils"/>
    </source>
</evidence>
<dbReference type="AlphaFoldDB" id="A0A644VBY6"/>
<evidence type="ECO:0000256" key="3">
    <source>
        <dbReference type="SAM" id="MobiDB-lite"/>
    </source>
</evidence>
<feature type="coiled-coil region" evidence="2">
    <location>
        <begin position="142"/>
        <end position="176"/>
    </location>
</feature>
<dbReference type="Gene3D" id="2.70.70.10">
    <property type="entry name" value="Glucose Permease (Domain IIA)"/>
    <property type="match status" value="1"/>
</dbReference>
<comment type="caution">
    <text evidence="5">The sequence shown here is derived from an EMBL/GenBank/DDBJ whole genome shotgun (WGS) entry which is preliminary data.</text>
</comment>
<protein>
    <submittedName>
        <fullName evidence="5">Murein hydrolase activator EnvC</fullName>
    </submittedName>
</protein>
<dbReference type="GO" id="GO:0004222">
    <property type="term" value="F:metalloendopeptidase activity"/>
    <property type="evidence" value="ECO:0007669"/>
    <property type="project" value="TreeGrafter"/>
</dbReference>
<feature type="domain" description="M23ase beta-sheet core" evidence="4">
    <location>
        <begin position="320"/>
        <end position="414"/>
    </location>
</feature>
<sequence>MRKIVTILLMLLTLTIAVGQTIKELEEQRRNALRRLETTSKVLSETKKTQRSSLNKLNIINKNINERKSLINHINKEISTLDTEINKLNNETRKLELELETYKADYANMVREAYINRSVYSKILFVLSAETFDQSFRRLRYMQEYSEYRKEQMRKIENTKLEIASKTEQLAQHKKTQVDIKSQKSAEQQKLIADQRKENSVYSDLKKKEKTLQADLKKQQKIANDLNRKIEALIAEEVRKAEEKRRKEEQARRAKEPDSKESATKPRTTETGYAMTKEEKLISGNFAANSGRLPWPVDRGFISGRFGVQPHPTLKYVTTNNKGIYIQTPSKTNARAVFEGVVTQRFSVPGSNNGVIIQHGQYRTVYANLTNIYVRVGQKVEAKQSIGQIYTDPENDNKTELFFQIWKDRTILNPESWIAR</sequence>
<dbReference type="InterPro" id="IPR050570">
    <property type="entry name" value="Cell_wall_metabolism_enzyme"/>
</dbReference>
<dbReference type="SUPFAM" id="SSF51261">
    <property type="entry name" value="Duplicated hybrid motif"/>
    <property type="match status" value="1"/>
</dbReference>
<feature type="region of interest" description="Disordered" evidence="3">
    <location>
        <begin position="240"/>
        <end position="269"/>
    </location>
</feature>
<dbReference type="PANTHER" id="PTHR21666:SF289">
    <property type="entry name" value="L-ALA--D-GLU ENDOPEPTIDASE"/>
    <property type="match status" value="1"/>
</dbReference>
<accession>A0A644VBY6</accession>
<keyword evidence="2" id="KW-0175">Coiled coil</keyword>
<reference evidence="5" key="1">
    <citation type="submission" date="2019-08" db="EMBL/GenBank/DDBJ databases">
        <authorList>
            <person name="Kucharzyk K."/>
            <person name="Murdoch R.W."/>
            <person name="Higgins S."/>
            <person name="Loffler F."/>
        </authorList>
    </citation>
    <scope>NUCLEOTIDE SEQUENCE</scope>
</reference>
<gene>
    <name evidence="5" type="primary">envC_5</name>
    <name evidence="5" type="ORF">SDC9_34888</name>
</gene>
<evidence type="ECO:0000259" key="4">
    <source>
        <dbReference type="Pfam" id="PF01551"/>
    </source>
</evidence>
<evidence type="ECO:0000313" key="5">
    <source>
        <dbReference type="EMBL" id="MPL88859.1"/>
    </source>
</evidence>
<dbReference type="InterPro" id="IPR011055">
    <property type="entry name" value="Dup_hybrid_motif"/>
</dbReference>
<dbReference type="EMBL" id="VSSQ01000266">
    <property type="protein sequence ID" value="MPL88859.1"/>
    <property type="molecule type" value="Genomic_DNA"/>
</dbReference>
<dbReference type="Pfam" id="PF01551">
    <property type="entry name" value="Peptidase_M23"/>
    <property type="match status" value="1"/>
</dbReference>
<feature type="coiled-coil region" evidence="2">
    <location>
        <begin position="71"/>
        <end position="112"/>
    </location>
</feature>
<keyword evidence="5" id="KW-0378">Hydrolase</keyword>
<dbReference type="PANTHER" id="PTHR21666">
    <property type="entry name" value="PEPTIDASE-RELATED"/>
    <property type="match status" value="1"/>
</dbReference>
<keyword evidence="1" id="KW-0732">Signal</keyword>
<organism evidence="5">
    <name type="scientific">bioreactor metagenome</name>
    <dbReference type="NCBI Taxonomy" id="1076179"/>
    <lineage>
        <taxon>unclassified sequences</taxon>
        <taxon>metagenomes</taxon>
        <taxon>ecological metagenomes</taxon>
    </lineage>
</organism>
<name>A0A644VBY6_9ZZZZ</name>